<dbReference type="InterPro" id="IPR027558">
    <property type="entry name" value="Pre_pil_HX9DG_C"/>
</dbReference>
<sequence length="277" mass="30311">MTASPTRRNADACASVIRARKAFTLVELLVVIAIVGVLVGLLLPAVQFAREAARQTTCRNHLKQIGLAIHAYHGTHRALPVGCVDSRVVSRSLRSKNYAWSALLLPFIEQQPLHESIDFGIPFDHANNADAASKQLAIYLCPTVTPQYSVRGPTHYGGLYGETLVDPANDDGLFLYNRRLAFRDCGDGLSHTMAVSEDVIGPHGEWINGNNIFVQSHGINDETAWIFDNEIRSLHPAGAMALFIDGSVHIVNESLDRKLLGAMITRNGHEVLEQGDL</sequence>
<evidence type="ECO:0000256" key="1">
    <source>
        <dbReference type="SAM" id="Phobius"/>
    </source>
</evidence>
<dbReference type="SUPFAM" id="SSF54523">
    <property type="entry name" value="Pili subunits"/>
    <property type="match status" value="1"/>
</dbReference>
<keyword evidence="1" id="KW-1133">Transmembrane helix</keyword>
<dbReference type="NCBIfam" id="TIGR02532">
    <property type="entry name" value="IV_pilin_GFxxxE"/>
    <property type="match status" value="1"/>
</dbReference>
<dbReference type="Pfam" id="PF07963">
    <property type="entry name" value="N_methyl"/>
    <property type="match status" value="1"/>
</dbReference>
<reference evidence="3 4" key="1">
    <citation type="submission" date="2019-02" db="EMBL/GenBank/DDBJ databases">
        <title>Deep-cultivation of Planctomycetes and their phenomic and genomic characterization uncovers novel biology.</title>
        <authorList>
            <person name="Wiegand S."/>
            <person name="Jogler M."/>
            <person name="Boedeker C."/>
            <person name="Pinto D."/>
            <person name="Vollmers J."/>
            <person name="Rivas-Marin E."/>
            <person name="Kohn T."/>
            <person name="Peeters S.H."/>
            <person name="Heuer A."/>
            <person name="Rast P."/>
            <person name="Oberbeckmann S."/>
            <person name="Bunk B."/>
            <person name="Jeske O."/>
            <person name="Meyerdierks A."/>
            <person name="Storesund J.E."/>
            <person name="Kallscheuer N."/>
            <person name="Luecker S."/>
            <person name="Lage O.M."/>
            <person name="Pohl T."/>
            <person name="Merkel B.J."/>
            <person name="Hornburger P."/>
            <person name="Mueller R.-W."/>
            <person name="Bruemmer F."/>
            <person name="Labrenz M."/>
            <person name="Spormann A.M."/>
            <person name="Op Den Camp H."/>
            <person name="Overmann J."/>
            <person name="Amann R."/>
            <person name="Jetten M.S.M."/>
            <person name="Mascher T."/>
            <person name="Medema M.H."/>
            <person name="Devos D.P."/>
            <person name="Kaster A.-K."/>
            <person name="Ovreas L."/>
            <person name="Rohde M."/>
            <person name="Galperin M.Y."/>
            <person name="Jogler C."/>
        </authorList>
    </citation>
    <scope>NUCLEOTIDE SEQUENCE [LARGE SCALE GENOMIC DNA]</scope>
    <source>
        <strain evidence="3 4">Poly51</strain>
    </source>
</reference>
<feature type="transmembrane region" description="Helical" evidence="1">
    <location>
        <begin position="28"/>
        <end position="49"/>
    </location>
</feature>
<dbReference type="NCBIfam" id="TIGR04294">
    <property type="entry name" value="pre_pil_HX9DG"/>
    <property type="match status" value="1"/>
</dbReference>
<organism evidence="3 4">
    <name type="scientific">Rubripirellula tenax</name>
    <dbReference type="NCBI Taxonomy" id="2528015"/>
    <lineage>
        <taxon>Bacteria</taxon>
        <taxon>Pseudomonadati</taxon>
        <taxon>Planctomycetota</taxon>
        <taxon>Planctomycetia</taxon>
        <taxon>Pirellulales</taxon>
        <taxon>Pirellulaceae</taxon>
        <taxon>Rubripirellula</taxon>
    </lineage>
</organism>
<dbReference type="Pfam" id="PF07596">
    <property type="entry name" value="SBP_bac_10"/>
    <property type="match status" value="1"/>
</dbReference>
<dbReference type="InterPro" id="IPR011453">
    <property type="entry name" value="DUF1559"/>
</dbReference>
<feature type="domain" description="DUF1559" evidence="2">
    <location>
        <begin position="47"/>
        <end position="257"/>
    </location>
</feature>
<evidence type="ECO:0000313" key="4">
    <source>
        <dbReference type="Proteomes" id="UP000318288"/>
    </source>
</evidence>
<dbReference type="OrthoDB" id="242858at2"/>
<dbReference type="PANTHER" id="PTHR30093">
    <property type="entry name" value="GENERAL SECRETION PATHWAY PROTEIN G"/>
    <property type="match status" value="1"/>
</dbReference>
<keyword evidence="1" id="KW-0472">Membrane</keyword>
<dbReference type="AlphaFoldDB" id="A0A5C6EQ72"/>
<gene>
    <name evidence="3" type="ORF">Poly51_40680</name>
</gene>
<comment type="caution">
    <text evidence="3">The sequence shown here is derived from an EMBL/GenBank/DDBJ whole genome shotgun (WGS) entry which is preliminary data.</text>
</comment>
<dbReference type="PANTHER" id="PTHR30093:SF2">
    <property type="entry name" value="TYPE II SECRETION SYSTEM PROTEIN H"/>
    <property type="match status" value="1"/>
</dbReference>
<dbReference type="EMBL" id="SJPW01000005">
    <property type="protein sequence ID" value="TWU50775.1"/>
    <property type="molecule type" value="Genomic_DNA"/>
</dbReference>
<proteinExistence type="predicted"/>
<evidence type="ECO:0000313" key="3">
    <source>
        <dbReference type="EMBL" id="TWU50775.1"/>
    </source>
</evidence>
<evidence type="ECO:0000259" key="2">
    <source>
        <dbReference type="Pfam" id="PF07596"/>
    </source>
</evidence>
<dbReference type="InterPro" id="IPR045584">
    <property type="entry name" value="Pilin-like"/>
</dbReference>
<name>A0A5C6EQ72_9BACT</name>
<dbReference type="Gene3D" id="3.30.700.10">
    <property type="entry name" value="Glycoprotein, Type 4 Pilin"/>
    <property type="match status" value="1"/>
</dbReference>
<dbReference type="InterPro" id="IPR012902">
    <property type="entry name" value="N_methyl_site"/>
</dbReference>
<keyword evidence="4" id="KW-1185">Reference proteome</keyword>
<keyword evidence="1" id="KW-0812">Transmembrane</keyword>
<protein>
    <recommendedName>
        <fullName evidence="2">DUF1559 domain-containing protein</fullName>
    </recommendedName>
</protein>
<dbReference type="RefSeq" id="WP_146459463.1">
    <property type="nucleotide sequence ID" value="NZ_SJPW01000005.1"/>
</dbReference>
<dbReference type="Proteomes" id="UP000318288">
    <property type="component" value="Unassembled WGS sequence"/>
</dbReference>
<accession>A0A5C6EQ72</accession>